<name>A0A6P3VEH5_OCTDE</name>
<dbReference type="InterPro" id="IPR005455">
    <property type="entry name" value="PFN_euk"/>
</dbReference>
<dbReference type="PRINTS" id="PR01639">
    <property type="entry name" value="PROFILINMAML"/>
</dbReference>
<dbReference type="AlphaFoldDB" id="A0A6P3VEH5"/>
<dbReference type="GO" id="GO:0030036">
    <property type="term" value="P:actin cytoskeleton organization"/>
    <property type="evidence" value="ECO:0007669"/>
    <property type="project" value="InterPro"/>
</dbReference>
<evidence type="ECO:0000256" key="3">
    <source>
        <dbReference type="ARBA" id="ARBA00022490"/>
    </source>
</evidence>
<evidence type="ECO:0000313" key="8">
    <source>
        <dbReference type="RefSeq" id="XP_012373196.1"/>
    </source>
</evidence>
<evidence type="ECO:0000256" key="4">
    <source>
        <dbReference type="ARBA" id="ARBA00023203"/>
    </source>
</evidence>
<evidence type="ECO:0000313" key="7">
    <source>
        <dbReference type="Proteomes" id="UP000515203"/>
    </source>
</evidence>
<evidence type="ECO:0000256" key="2">
    <source>
        <dbReference type="ARBA" id="ARBA00010058"/>
    </source>
</evidence>
<keyword evidence="4 6" id="KW-0009">Actin-binding</keyword>
<dbReference type="SMART" id="SM00392">
    <property type="entry name" value="PROF"/>
    <property type="match status" value="1"/>
</dbReference>
<dbReference type="GO" id="GO:0030833">
    <property type="term" value="P:regulation of actin filament polymerization"/>
    <property type="evidence" value="ECO:0007669"/>
    <property type="project" value="TreeGrafter"/>
</dbReference>
<dbReference type="OrthoDB" id="421374at2759"/>
<evidence type="ECO:0000256" key="1">
    <source>
        <dbReference type="ARBA" id="ARBA00004245"/>
    </source>
</evidence>
<dbReference type="PANTHER" id="PTHR13936:SF5">
    <property type="entry name" value="PROFILIN"/>
    <property type="match status" value="1"/>
</dbReference>
<dbReference type="RefSeq" id="XP_012373196.1">
    <property type="nucleotide sequence ID" value="XM_012517742.1"/>
</dbReference>
<gene>
    <name evidence="8" type="primary">LOC101567584</name>
</gene>
<comment type="subcellular location">
    <subcellularLocation>
        <location evidence="1">Cytoplasm</location>
        <location evidence="1">Cytoskeleton</location>
    </subcellularLocation>
</comment>
<dbReference type="InterPro" id="IPR048278">
    <property type="entry name" value="PFN"/>
</dbReference>
<dbReference type="PANTHER" id="PTHR13936">
    <property type="entry name" value="PROFILIN"/>
    <property type="match status" value="1"/>
</dbReference>
<keyword evidence="3" id="KW-0963">Cytoplasm</keyword>
<dbReference type="Pfam" id="PF00235">
    <property type="entry name" value="Profilin"/>
    <property type="match status" value="1"/>
</dbReference>
<sequence length="153" mass="17182">MQCIEDISEEAWQNYINLFLPTEMCGDAAIITNSPPWLLASYPDGNLFQLTQEEIQILLGREEREKLFLQGLTLAGTKCLLIRDNLYTEGNNTMDLRTKGQSRGSQAVTVVQIESVYLVVMGLKGTEGGPLNLKAFEMATYIREAILQHMTHV</sequence>
<proteinExistence type="inferred from homology"/>
<dbReference type="GO" id="GO:0005856">
    <property type="term" value="C:cytoskeleton"/>
    <property type="evidence" value="ECO:0007669"/>
    <property type="project" value="UniProtKB-SubCell"/>
</dbReference>
<dbReference type="FunCoup" id="A0A6P3VEH5">
    <property type="interactions" value="55"/>
</dbReference>
<keyword evidence="5" id="KW-0206">Cytoskeleton</keyword>
<dbReference type="Proteomes" id="UP000515203">
    <property type="component" value="Unplaced"/>
</dbReference>
<dbReference type="GeneID" id="101567584"/>
<dbReference type="Gene3D" id="3.30.450.30">
    <property type="entry name" value="Dynein light chain 2a, cytoplasmic"/>
    <property type="match status" value="1"/>
</dbReference>
<protein>
    <recommendedName>
        <fullName evidence="6">Profilin</fullName>
    </recommendedName>
</protein>
<dbReference type="GO" id="GO:0003779">
    <property type="term" value="F:actin binding"/>
    <property type="evidence" value="ECO:0007669"/>
    <property type="project" value="UniProtKB-KW"/>
</dbReference>
<dbReference type="InterPro" id="IPR036140">
    <property type="entry name" value="PFN_sf"/>
</dbReference>
<dbReference type="SUPFAM" id="SSF55770">
    <property type="entry name" value="Profilin (actin-binding protein)"/>
    <property type="match status" value="1"/>
</dbReference>
<organism evidence="7 8">
    <name type="scientific">Octodon degus</name>
    <name type="common">Degu</name>
    <name type="synonym">Sciurus degus</name>
    <dbReference type="NCBI Taxonomy" id="10160"/>
    <lineage>
        <taxon>Eukaryota</taxon>
        <taxon>Metazoa</taxon>
        <taxon>Chordata</taxon>
        <taxon>Craniata</taxon>
        <taxon>Vertebrata</taxon>
        <taxon>Euteleostomi</taxon>
        <taxon>Mammalia</taxon>
        <taxon>Eutheria</taxon>
        <taxon>Euarchontoglires</taxon>
        <taxon>Glires</taxon>
        <taxon>Rodentia</taxon>
        <taxon>Hystricomorpha</taxon>
        <taxon>Octodontidae</taxon>
        <taxon>Octodon</taxon>
    </lineage>
</organism>
<dbReference type="InParanoid" id="A0A6P3VEH5"/>
<evidence type="ECO:0000256" key="6">
    <source>
        <dbReference type="RuleBase" id="RU003909"/>
    </source>
</evidence>
<dbReference type="GO" id="GO:0032233">
    <property type="term" value="P:positive regulation of actin filament bundle assembly"/>
    <property type="evidence" value="ECO:0007669"/>
    <property type="project" value="TreeGrafter"/>
</dbReference>
<accession>A0A6P3VEH5</accession>
<keyword evidence="7" id="KW-1185">Reference proteome</keyword>
<reference evidence="8" key="1">
    <citation type="submission" date="2025-08" db="UniProtKB">
        <authorList>
            <consortium name="RefSeq"/>
        </authorList>
    </citation>
    <scope>IDENTIFICATION</scope>
</reference>
<dbReference type="GO" id="GO:0005737">
    <property type="term" value="C:cytoplasm"/>
    <property type="evidence" value="ECO:0007669"/>
    <property type="project" value="TreeGrafter"/>
</dbReference>
<evidence type="ECO:0000256" key="5">
    <source>
        <dbReference type="ARBA" id="ARBA00023212"/>
    </source>
</evidence>
<comment type="similarity">
    <text evidence="2 6">Belongs to the profilin family.</text>
</comment>
<dbReference type="InterPro" id="IPR005454">
    <property type="entry name" value="Profilin1/2/3_vertebrate"/>
</dbReference>